<accession>A0AAU7DJ93</accession>
<dbReference type="InterPro" id="IPR007863">
    <property type="entry name" value="Peptidase_M16_C"/>
</dbReference>
<evidence type="ECO:0000259" key="1">
    <source>
        <dbReference type="Pfam" id="PF00675"/>
    </source>
</evidence>
<name>A0AAU7DJ93_9BACT</name>
<evidence type="ECO:0000313" key="3">
    <source>
        <dbReference type="EMBL" id="XBH17150.1"/>
    </source>
</evidence>
<dbReference type="InterPro" id="IPR011249">
    <property type="entry name" value="Metalloenz_LuxS/M16"/>
</dbReference>
<dbReference type="Pfam" id="PF05193">
    <property type="entry name" value="Peptidase_M16_C"/>
    <property type="match status" value="1"/>
</dbReference>
<dbReference type="RefSeq" id="WP_348262381.1">
    <property type="nucleotide sequence ID" value="NZ_CP121196.1"/>
</dbReference>
<dbReference type="InterPro" id="IPR011765">
    <property type="entry name" value="Pept_M16_N"/>
</dbReference>
<gene>
    <name evidence="3" type="ORF">P8935_21605</name>
</gene>
<dbReference type="AlphaFoldDB" id="A0AAU7DJ93"/>
<dbReference type="EMBL" id="CP121196">
    <property type="protein sequence ID" value="XBH17150.1"/>
    <property type="molecule type" value="Genomic_DNA"/>
</dbReference>
<feature type="domain" description="Peptidase M16 N-terminal" evidence="1">
    <location>
        <begin position="75"/>
        <end position="179"/>
    </location>
</feature>
<dbReference type="Pfam" id="PF00675">
    <property type="entry name" value="Peptidase_M16"/>
    <property type="match status" value="1"/>
</dbReference>
<organism evidence="3">
    <name type="scientific">Telmatobacter sp. DSM 110680</name>
    <dbReference type="NCBI Taxonomy" id="3036704"/>
    <lineage>
        <taxon>Bacteria</taxon>
        <taxon>Pseudomonadati</taxon>
        <taxon>Acidobacteriota</taxon>
        <taxon>Terriglobia</taxon>
        <taxon>Terriglobales</taxon>
        <taxon>Acidobacteriaceae</taxon>
        <taxon>Telmatobacter</taxon>
    </lineage>
</organism>
<reference evidence="3" key="1">
    <citation type="submission" date="2023-03" db="EMBL/GenBank/DDBJ databases">
        <title>Edaphobacter sp.</title>
        <authorList>
            <person name="Huber K.J."/>
            <person name="Papendorf J."/>
            <person name="Pilke C."/>
            <person name="Bunk B."/>
            <person name="Sproeer C."/>
            <person name="Pester M."/>
        </authorList>
    </citation>
    <scope>NUCLEOTIDE SEQUENCE</scope>
    <source>
        <strain evidence="3">DSM 110680</strain>
    </source>
</reference>
<dbReference type="GO" id="GO:0046872">
    <property type="term" value="F:metal ion binding"/>
    <property type="evidence" value="ECO:0007669"/>
    <property type="project" value="InterPro"/>
</dbReference>
<dbReference type="PANTHER" id="PTHR11851:SF225">
    <property type="entry name" value="NON-PEPTIDASE HOMOLOG YMXG"/>
    <property type="match status" value="1"/>
</dbReference>
<feature type="domain" description="Peptidase M16 C-terminal" evidence="2">
    <location>
        <begin position="226"/>
        <end position="401"/>
    </location>
</feature>
<dbReference type="PANTHER" id="PTHR11851">
    <property type="entry name" value="METALLOPROTEASE"/>
    <property type="match status" value="1"/>
</dbReference>
<dbReference type="Gene3D" id="3.30.830.10">
    <property type="entry name" value="Metalloenzyme, LuxS/M16 peptidase-like"/>
    <property type="match status" value="2"/>
</dbReference>
<sequence>MKNRGQWSVVSDEFRFLKNAMARAPFVAFLLLLVTGVSAAQQSKPWEKIPIPALHDFKPQQPKRIALKNGIVLFLQEDHELPFVSGSVTIPGGSRDEDPAKCGLISLYGQTWRTSGSAKMDGDAMDDLLESKAAHIETGGDDDSTALSWDSLKADTDQVYDLAMDLLFHPKFDQQKLRLAQQQTATGIVRRNDDESQIAGREAAKLVYGADSPYARQPELSTISKVTTADLQAWHDRTIGNKLIISISGDFDSAAMEAKLRATFEHLPAAKPNPVRHDVFKGPTPGVYFINKEDVNQSQAMIVGLGIDRHNPDVPSLAMMNDVFAGGFASRLFQKVRTELGLAYEVGGGLGFGWDHPATFESVVLTQSATTVEAIQQSYKVMDGLTTRPFTEEELKRAKDNILNSFLFRYDTKDKVLAERVRLEFYGYPADYLETYKAALEKVTVADLNAAAKKYIHPDKYAVLVVGNGPEIKPGLDELKMGPVHNIDISIPGAQGDAGGGTEKQ</sequence>
<protein>
    <submittedName>
        <fullName evidence="3">Pitrilysin family protein</fullName>
    </submittedName>
</protein>
<proteinExistence type="predicted"/>
<evidence type="ECO:0000259" key="2">
    <source>
        <dbReference type="Pfam" id="PF05193"/>
    </source>
</evidence>
<dbReference type="SUPFAM" id="SSF63411">
    <property type="entry name" value="LuxS/MPP-like metallohydrolase"/>
    <property type="match status" value="2"/>
</dbReference>
<dbReference type="InterPro" id="IPR050361">
    <property type="entry name" value="MPP/UQCRC_Complex"/>
</dbReference>